<feature type="non-terminal residue" evidence="2">
    <location>
        <position position="607"/>
    </location>
</feature>
<evidence type="ECO:0000256" key="1">
    <source>
        <dbReference type="SAM" id="MobiDB-lite"/>
    </source>
</evidence>
<evidence type="ECO:0000313" key="2">
    <source>
        <dbReference type="EMBL" id="ESL06369.1"/>
    </source>
</evidence>
<feature type="region of interest" description="Disordered" evidence="1">
    <location>
        <begin position="583"/>
        <end position="607"/>
    </location>
</feature>
<dbReference type="AlphaFoldDB" id="A0A061IUN2"/>
<dbReference type="EMBL" id="AUPL01005959">
    <property type="protein sequence ID" value="ESL06369.1"/>
    <property type="molecule type" value="Genomic_DNA"/>
</dbReference>
<proteinExistence type="predicted"/>
<feature type="region of interest" description="Disordered" evidence="1">
    <location>
        <begin position="52"/>
        <end position="79"/>
    </location>
</feature>
<gene>
    <name evidence="2" type="ORF">TRSC58_05959</name>
</gene>
<evidence type="ECO:0000313" key="3">
    <source>
        <dbReference type="Proteomes" id="UP000031737"/>
    </source>
</evidence>
<name>A0A061IUN2_TRYRA</name>
<protein>
    <submittedName>
        <fullName evidence="2">Uncharacterized protein</fullName>
    </submittedName>
</protein>
<dbReference type="VEuPathDB" id="TriTrypDB:TRSC58_05959"/>
<accession>A0A061IUN2</accession>
<dbReference type="OrthoDB" id="247900at2759"/>
<feature type="compositionally biased region" description="Basic and acidic residues" evidence="1">
    <location>
        <begin position="583"/>
        <end position="600"/>
    </location>
</feature>
<sequence length="607" mass="64785">MKKAVPPPSLAALREHIDSLPFDVLLRRIHSSSQRNPARSLEAHFIGVRFGPAHGKRQGQAEPSRTCGETLPPASPGTAESAVAASSLHLRELLSERLLQDVRQPRARLQLNLDDISLILANAVRHKFSFQLTRATLQLFTDALNGAKGKDAASQQIEALSRVMEACCGELGDCALLTWDDLASLVAMVEQRWSLFTQSSSLCCLLIQFFTTIIAVELSAEAPTQGLFKADPMLLKNRCLQLVRDATDVLAGALDAGAPLAWSFAELQGMCVAVQRLSRYETARGSSRVSSSGRVRFWKRAAVPVSAEIADSAPPAHKQVSRLVTTQVLSHSRLASDVQAMTLEQVAGVFSSVSSACGAEAILRFAVPAQNVLRRAVAADAASMRQVICIAEASLHVEGASLLFVEAVCSIRRFVFVLTSGAAWDLLSSVCALLESAPLSLRAAVAECLGALQSSLERSQRLPPPAAPEFASFRVAAVVLGALLVQRGVPTTPRMEDILHGVVEAGPLLRDGGERGASVLARCCFALAFGRPPANAGRRARALRLAVAEAAQLLSGGAGGLSPQLTAAERSMLRNSFKQFREITARARAGRPPEARRTEDQQPAPAS</sequence>
<keyword evidence="3" id="KW-1185">Reference proteome</keyword>
<dbReference type="Proteomes" id="UP000031737">
    <property type="component" value="Unassembled WGS sequence"/>
</dbReference>
<reference evidence="2 3" key="1">
    <citation type="submission" date="2013-07" db="EMBL/GenBank/DDBJ databases">
        <authorList>
            <person name="Stoco P.H."/>
            <person name="Wagner G."/>
            <person name="Gerber A."/>
            <person name="Zaha A."/>
            <person name="Thompson C."/>
            <person name="Bartholomeu D.C."/>
            <person name="Luckemeyer D.D."/>
            <person name="Bahia D."/>
            <person name="Loreto E."/>
            <person name="Prestes E.B."/>
            <person name="Lima F.M."/>
            <person name="Rodrigues-Luiz G."/>
            <person name="Vallejo G.A."/>
            <person name="Filho J.F."/>
            <person name="Monteiro K.M."/>
            <person name="Tyler K.M."/>
            <person name="de Almeida L.G."/>
            <person name="Ortiz M.F."/>
            <person name="Siervo M.A."/>
            <person name="de Moraes M.H."/>
            <person name="Cunha O.L."/>
            <person name="Mendonca-Neto R."/>
            <person name="Silva R."/>
            <person name="Teixeira S.M."/>
            <person name="Murta S.M."/>
            <person name="Sincero T.C."/>
            <person name="Mendes T.A."/>
            <person name="Urmenyi T.P."/>
            <person name="Silva V.G."/>
            <person name="da Rocha W.D."/>
            <person name="Andersson B."/>
            <person name="Romanha A.J."/>
            <person name="Steindel M."/>
            <person name="de Vasconcelos A.T."/>
            <person name="Grisard E.C."/>
        </authorList>
    </citation>
    <scope>NUCLEOTIDE SEQUENCE [LARGE SCALE GENOMIC DNA]</scope>
    <source>
        <strain evidence="2 3">SC58</strain>
    </source>
</reference>
<comment type="caution">
    <text evidence="2">The sequence shown here is derived from an EMBL/GenBank/DDBJ whole genome shotgun (WGS) entry which is preliminary data.</text>
</comment>
<organism evidence="2 3">
    <name type="scientific">Trypanosoma rangeli SC58</name>
    <dbReference type="NCBI Taxonomy" id="429131"/>
    <lineage>
        <taxon>Eukaryota</taxon>
        <taxon>Discoba</taxon>
        <taxon>Euglenozoa</taxon>
        <taxon>Kinetoplastea</taxon>
        <taxon>Metakinetoplastina</taxon>
        <taxon>Trypanosomatida</taxon>
        <taxon>Trypanosomatidae</taxon>
        <taxon>Trypanosoma</taxon>
        <taxon>Herpetosoma</taxon>
    </lineage>
</organism>